<feature type="modified residue" description="Phosphocysteine; by EIIA" evidence="1">
    <location>
        <position position="26"/>
    </location>
</feature>
<sequence length="105" mass="11767">MTGTEACDGFKNSIPEDEMMCVVIDCGGTARIGLYPMKRIPTVDVLASSPSGPLAKHITEDIFVSGVTEKKIFPMQKHLMVRRKQKVRKTVSRLTKRISKKRMQS</sequence>
<dbReference type="AlphaFoldDB" id="A0A5S9M7P3"/>
<dbReference type="InterPro" id="IPR004702">
    <property type="entry name" value="PTS_sorb_EIIBC"/>
</dbReference>
<accession>A0A5S9M7P3</accession>
<name>A0A5S9M7P3_BACIA</name>
<dbReference type="PANTHER" id="PTHR39427:SF1">
    <property type="entry name" value="PTS SYSTEM GLUCITOL_SORBITOL-SPECIFIC EIIB COMPONENT"/>
    <property type="match status" value="1"/>
</dbReference>
<feature type="domain" description="PTS EIIB type-5" evidence="3">
    <location>
        <begin position="1"/>
        <end position="105"/>
    </location>
</feature>
<dbReference type="GO" id="GO:0008982">
    <property type="term" value="F:protein-N(PI)-phosphohistidine-sugar phosphotransferase activity"/>
    <property type="evidence" value="ECO:0007669"/>
    <property type="project" value="InterPro"/>
</dbReference>
<reference evidence="4 5" key="1">
    <citation type="submission" date="2019-12" db="EMBL/GenBank/DDBJ databases">
        <title>Full genome sequence of a Bacillus safensis strain isolated from commercially available natto in Indonesia.</title>
        <authorList>
            <person name="Yoshida M."/>
            <person name="Uomi M."/>
            <person name="Waturangi D."/>
            <person name="Ekaputri J.J."/>
            <person name="Setiamarga D.H.E."/>
        </authorList>
    </citation>
    <scope>NUCLEOTIDE SEQUENCE [LARGE SCALE GENOMIC DNA]</scope>
    <source>
        <strain evidence="4 5">IDN1</strain>
    </source>
</reference>
<evidence type="ECO:0000313" key="4">
    <source>
        <dbReference type="EMBL" id="BBP89153.1"/>
    </source>
</evidence>
<dbReference type="Pfam" id="PF03612">
    <property type="entry name" value="EIIBC-GUT_N"/>
    <property type="match status" value="1"/>
</dbReference>
<dbReference type="InterPro" id="IPR011618">
    <property type="entry name" value="PTS_EIIBC_GUT_N"/>
</dbReference>
<evidence type="ECO:0000256" key="2">
    <source>
        <dbReference type="SAM" id="MobiDB-lite"/>
    </source>
</evidence>
<evidence type="ECO:0000256" key="1">
    <source>
        <dbReference type="PROSITE-ProRule" id="PRU00425"/>
    </source>
</evidence>
<dbReference type="PROSITE" id="PS51102">
    <property type="entry name" value="PTS_EIIB_TYPE_5"/>
    <property type="match status" value="1"/>
</dbReference>
<dbReference type="EMBL" id="AP021906">
    <property type="protein sequence ID" value="BBP89153.1"/>
    <property type="molecule type" value="Genomic_DNA"/>
</dbReference>
<dbReference type="Proteomes" id="UP000464658">
    <property type="component" value="Chromosome"/>
</dbReference>
<dbReference type="GO" id="GO:0009401">
    <property type="term" value="P:phosphoenolpyruvate-dependent sugar phosphotransferase system"/>
    <property type="evidence" value="ECO:0007669"/>
    <property type="project" value="InterPro"/>
</dbReference>
<dbReference type="PANTHER" id="PTHR39427">
    <property type="match status" value="1"/>
</dbReference>
<evidence type="ECO:0000313" key="5">
    <source>
        <dbReference type="Proteomes" id="UP000464658"/>
    </source>
</evidence>
<gene>
    <name evidence="4" type="ORF">BsIDN1_27710</name>
</gene>
<proteinExistence type="predicted"/>
<evidence type="ECO:0000259" key="3">
    <source>
        <dbReference type="PROSITE" id="PS51102"/>
    </source>
</evidence>
<organism evidence="4 5">
    <name type="scientific">Bacillus safensis</name>
    <dbReference type="NCBI Taxonomy" id="561879"/>
    <lineage>
        <taxon>Bacteria</taxon>
        <taxon>Bacillati</taxon>
        <taxon>Bacillota</taxon>
        <taxon>Bacilli</taxon>
        <taxon>Bacillales</taxon>
        <taxon>Bacillaceae</taxon>
        <taxon>Bacillus</taxon>
    </lineage>
</organism>
<feature type="region of interest" description="Disordered" evidence="2">
    <location>
        <begin position="84"/>
        <end position="105"/>
    </location>
</feature>
<dbReference type="GO" id="GO:0005886">
    <property type="term" value="C:plasma membrane"/>
    <property type="evidence" value="ECO:0007669"/>
    <property type="project" value="TreeGrafter"/>
</dbReference>
<protein>
    <recommendedName>
        <fullName evidence="3">PTS EIIB type-5 domain-containing protein</fullName>
    </recommendedName>
</protein>